<evidence type="ECO:0000313" key="2">
    <source>
        <dbReference type="EMBL" id="KAG5645395.1"/>
    </source>
</evidence>
<evidence type="ECO:0000313" key="3">
    <source>
        <dbReference type="Proteomes" id="UP000775547"/>
    </source>
</evidence>
<keyword evidence="3" id="KW-1185">Reference proteome</keyword>
<comment type="caution">
    <text evidence="2">The sequence shown here is derived from an EMBL/GenBank/DDBJ whole genome shotgun (WGS) entry which is preliminary data.</text>
</comment>
<proteinExistence type="predicted"/>
<feature type="region of interest" description="Disordered" evidence="1">
    <location>
        <begin position="51"/>
        <end position="70"/>
    </location>
</feature>
<name>A0A9P7G9R6_9AGAR</name>
<accession>A0A9P7G9R6</accession>
<dbReference type="OrthoDB" id="3070117at2759"/>
<dbReference type="EMBL" id="JABCKV010000041">
    <property type="protein sequence ID" value="KAG5645395.1"/>
    <property type="molecule type" value="Genomic_DNA"/>
</dbReference>
<reference evidence="2" key="1">
    <citation type="submission" date="2020-07" db="EMBL/GenBank/DDBJ databases">
        <authorList>
            <person name="Nieuwenhuis M."/>
            <person name="Van De Peppel L.J.J."/>
        </authorList>
    </citation>
    <scope>NUCLEOTIDE SEQUENCE</scope>
    <source>
        <strain evidence="2">AP01</strain>
        <tissue evidence="2">Mycelium</tissue>
    </source>
</reference>
<dbReference type="AlphaFoldDB" id="A0A9P7G9R6"/>
<feature type="compositionally biased region" description="Polar residues" evidence="1">
    <location>
        <begin position="221"/>
        <end position="234"/>
    </location>
</feature>
<feature type="compositionally biased region" description="Low complexity" evidence="1">
    <location>
        <begin position="235"/>
        <end position="247"/>
    </location>
</feature>
<protein>
    <submittedName>
        <fullName evidence="2">Uncharacterized protein</fullName>
    </submittedName>
</protein>
<dbReference type="Proteomes" id="UP000775547">
    <property type="component" value="Unassembled WGS sequence"/>
</dbReference>
<reference evidence="2" key="2">
    <citation type="submission" date="2021-10" db="EMBL/GenBank/DDBJ databases">
        <title>Phylogenomics reveals ancestral predisposition of the termite-cultivated fungus Termitomyces towards a domesticated lifestyle.</title>
        <authorList>
            <person name="Auxier B."/>
            <person name="Grum-Grzhimaylo A."/>
            <person name="Cardenas M.E."/>
            <person name="Lodge J.D."/>
            <person name="Laessoe T."/>
            <person name="Pedersen O."/>
            <person name="Smith M.E."/>
            <person name="Kuyper T.W."/>
            <person name="Franco-Molano E.A."/>
            <person name="Baroni T.J."/>
            <person name="Aanen D.K."/>
        </authorList>
    </citation>
    <scope>NUCLEOTIDE SEQUENCE</scope>
    <source>
        <strain evidence="2">AP01</strain>
        <tissue evidence="2">Mycelium</tissue>
    </source>
</reference>
<sequence>MAWGPPFDAFPFEERIEDQEPFVPSFCDMNTPRPIRVPSSYLTPNPTFITPRVPASQPAPNRFTTPIRPSGIPAHATVTIQRTSTIRRTGERRAVSDREAMKQLVDCIGMSARKKVLESGRKPRILTITRSRSGSESLIRKELRFDASAAPVTRLVSTSADVLKLGLQARVAKVPHPILVNTQRQRHHHQRAADGQVWSGSEDTDSEGPPSPSPTPRPGSAMSTLSRRSGTPTVGSMRMGMMGTTSSTSTMLLGIPRSMSGRSLSFSRSVDFSTVSFRSSLMVEEREEQQEDDRDVHVKTSEEMESRLTAMLRDIRGIEERLAKVAQMIR</sequence>
<gene>
    <name evidence="2" type="ORF">DXG03_006348</name>
</gene>
<evidence type="ECO:0000256" key="1">
    <source>
        <dbReference type="SAM" id="MobiDB-lite"/>
    </source>
</evidence>
<organism evidence="2 3">
    <name type="scientific">Asterophora parasitica</name>
    <dbReference type="NCBI Taxonomy" id="117018"/>
    <lineage>
        <taxon>Eukaryota</taxon>
        <taxon>Fungi</taxon>
        <taxon>Dikarya</taxon>
        <taxon>Basidiomycota</taxon>
        <taxon>Agaricomycotina</taxon>
        <taxon>Agaricomycetes</taxon>
        <taxon>Agaricomycetidae</taxon>
        <taxon>Agaricales</taxon>
        <taxon>Tricholomatineae</taxon>
        <taxon>Lyophyllaceae</taxon>
        <taxon>Asterophora</taxon>
    </lineage>
</organism>
<feature type="region of interest" description="Disordered" evidence="1">
    <location>
        <begin position="180"/>
        <end position="247"/>
    </location>
</feature>